<evidence type="ECO:0000259" key="2">
    <source>
        <dbReference type="Pfam" id="PF02517"/>
    </source>
</evidence>
<protein>
    <recommendedName>
        <fullName evidence="2">CAAX prenyl protease 2/Lysostaphin resistance protein A-like domain-containing protein</fullName>
    </recommendedName>
</protein>
<dbReference type="InterPro" id="IPR003675">
    <property type="entry name" value="Rce1/LyrA-like_dom"/>
</dbReference>
<gene>
    <name evidence="3" type="ORF">A3D06_02500</name>
</gene>
<dbReference type="Pfam" id="PF02517">
    <property type="entry name" value="Rce1-like"/>
    <property type="match status" value="1"/>
</dbReference>
<evidence type="ECO:0000256" key="1">
    <source>
        <dbReference type="SAM" id="MobiDB-lite"/>
    </source>
</evidence>
<dbReference type="Proteomes" id="UP000177027">
    <property type="component" value="Unassembled WGS sequence"/>
</dbReference>
<feature type="region of interest" description="Disordered" evidence="1">
    <location>
        <begin position="79"/>
        <end position="111"/>
    </location>
</feature>
<dbReference type="GO" id="GO:0004175">
    <property type="term" value="F:endopeptidase activity"/>
    <property type="evidence" value="ECO:0007669"/>
    <property type="project" value="UniProtKB-ARBA"/>
</dbReference>
<evidence type="ECO:0000313" key="3">
    <source>
        <dbReference type="EMBL" id="OGK29211.1"/>
    </source>
</evidence>
<sequence length="321" mass="35031">MAVETRRDFFSRFDFRRTDLTPEETGLIADDALPTEPAIDLSRRGLLGLGLGALAGVYFADVLPKPAYAAYRILTNPPAEQPDAPSGPPAAVVPITQTDDSPTEAQTEEFDEEGDPLLIGAIQATYSYAMTRPPVAELATNISNGTCDALGIPKGSYRETVMQAIGLISAMIPLTTLVNLFGIKSGNQSFEKGEYEDYLNNHFLKMLIEGGVIAPVVEEALFRLLPSFSLDLLGNISSKLRPDPRVFWPLGITQATLFGLIHNIQSAPDGSSRFARSLPFEQTTMGLSQWYMMREKGLRHAILCHGTFNTVALSMGKFLSR</sequence>
<feature type="compositionally biased region" description="Polar residues" evidence="1">
    <location>
        <begin position="95"/>
        <end position="105"/>
    </location>
</feature>
<accession>A0A1F7HD67</accession>
<name>A0A1F7HD67_9BACT</name>
<comment type="caution">
    <text evidence="3">The sequence shown here is derived from an EMBL/GenBank/DDBJ whole genome shotgun (WGS) entry which is preliminary data.</text>
</comment>
<feature type="domain" description="CAAX prenyl protease 2/Lysostaphin resistance protein A-like" evidence="2">
    <location>
        <begin position="203"/>
        <end position="311"/>
    </location>
</feature>
<dbReference type="AlphaFoldDB" id="A0A1F7HD67"/>
<evidence type="ECO:0000313" key="4">
    <source>
        <dbReference type="Proteomes" id="UP000177027"/>
    </source>
</evidence>
<reference evidence="3 4" key="1">
    <citation type="journal article" date="2016" name="Nat. Commun.">
        <title>Thousands of microbial genomes shed light on interconnected biogeochemical processes in an aquifer system.</title>
        <authorList>
            <person name="Anantharaman K."/>
            <person name="Brown C.T."/>
            <person name="Hug L.A."/>
            <person name="Sharon I."/>
            <person name="Castelle C.J."/>
            <person name="Probst A.J."/>
            <person name="Thomas B.C."/>
            <person name="Singh A."/>
            <person name="Wilkins M.J."/>
            <person name="Karaoz U."/>
            <person name="Brodie E.L."/>
            <person name="Williams K.H."/>
            <person name="Hubbard S.S."/>
            <person name="Banfield J.F."/>
        </authorList>
    </citation>
    <scope>NUCLEOTIDE SEQUENCE [LARGE SCALE GENOMIC DNA]</scope>
</reference>
<dbReference type="GO" id="GO:0080120">
    <property type="term" value="P:CAAX-box protein maturation"/>
    <property type="evidence" value="ECO:0007669"/>
    <property type="project" value="UniProtKB-ARBA"/>
</dbReference>
<organism evidence="3 4">
    <name type="scientific">Candidatus Roizmanbacteria bacterium RIFCSPHIGHO2_02_FULL_40_9</name>
    <dbReference type="NCBI Taxonomy" id="1802042"/>
    <lineage>
        <taxon>Bacteria</taxon>
        <taxon>Candidatus Roizmaniibacteriota</taxon>
    </lineage>
</organism>
<dbReference type="EMBL" id="MFZS01000013">
    <property type="protein sequence ID" value="OGK29211.1"/>
    <property type="molecule type" value="Genomic_DNA"/>
</dbReference>
<proteinExistence type="predicted"/>